<dbReference type="Gene3D" id="2.30.30.60">
    <property type="match status" value="1"/>
</dbReference>
<comment type="subcellular location">
    <subcellularLocation>
        <location evidence="1">Membrane</location>
    </subcellularLocation>
</comment>
<dbReference type="InterPro" id="IPR006685">
    <property type="entry name" value="MscS_channel_2nd"/>
</dbReference>
<organism evidence="7 8">
    <name type="scientific">Zestosphaera tikiterensis</name>
    <dbReference type="NCBI Taxonomy" id="1973259"/>
    <lineage>
        <taxon>Archaea</taxon>
        <taxon>Thermoproteota</taxon>
        <taxon>Thermoprotei</taxon>
        <taxon>Desulfurococcales</taxon>
        <taxon>Desulfurococcaceae</taxon>
        <taxon>Zestosphaera</taxon>
    </lineage>
</organism>
<evidence type="ECO:0000256" key="2">
    <source>
        <dbReference type="ARBA" id="ARBA00022692"/>
    </source>
</evidence>
<dbReference type="AlphaFoldDB" id="A0A2R7Y920"/>
<keyword evidence="2 5" id="KW-0812">Transmembrane</keyword>
<dbReference type="PANTHER" id="PTHR30221">
    <property type="entry name" value="SMALL-CONDUCTANCE MECHANOSENSITIVE CHANNEL"/>
    <property type="match status" value="1"/>
</dbReference>
<feature type="transmembrane region" description="Helical" evidence="5">
    <location>
        <begin position="128"/>
        <end position="150"/>
    </location>
</feature>
<accession>A0A2R7Y920</accession>
<dbReference type="Pfam" id="PF00924">
    <property type="entry name" value="MS_channel_2nd"/>
    <property type="match status" value="1"/>
</dbReference>
<dbReference type="InterPro" id="IPR045275">
    <property type="entry name" value="MscS_archaea/bacteria_type"/>
</dbReference>
<feature type="transmembrane region" description="Helical" evidence="5">
    <location>
        <begin position="21"/>
        <end position="39"/>
    </location>
</feature>
<dbReference type="EMBL" id="NBVN01000001">
    <property type="protein sequence ID" value="PUA33986.1"/>
    <property type="molecule type" value="Genomic_DNA"/>
</dbReference>
<dbReference type="GO" id="GO:0016020">
    <property type="term" value="C:membrane"/>
    <property type="evidence" value="ECO:0007669"/>
    <property type="project" value="UniProtKB-SubCell"/>
</dbReference>
<dbReference type="SUPFAM" id="SSF50182">
    <property type="entry name" value="Sm-like ribonucleoproteins"/>
    <property type="match status" value="1"/>
</dbReference>
<evidence type="ECO:0000256" key="4">
    <source>
        <dbReference type="ARBA" id="ARBA00023136"/>
    </source>
</evidence>
<keyword evidence="4 5" id="KW-0472">Membrane</keyword>
<feature type="transmembrane region" description="Helical" evidence="5">
    <location>
        <begin position="59"/>
        <end position="79"/>
    </location>
</feature>
<dbReference type="Proteomes" id="UP000244093">
    <property type="component" value="Unassembled WGS sequence"/>
</dbReference>
<feature type="domain" description="Mechanosensitive ion channel MscS" evidence="6">
    <location>
        <begin position="138"/>
        <end position="197"/>
    </location>
</feature>
<evidence type="ECO:0000256" key="1">
    <source>
        <dbReference type="ARBA" id="ARBA00004370"/>
    </source>
</evidence>
<proteinExistence type="predicted"/>
<evidence type="ECO:0000313" key="7">
    <source>
        <dbReference type="EMBL" id="PUA33986.1"/>
    </source>
</evidence>
<evidence type="ECO:0000259" key="6">
    <source>
        <dbReference type="Pfam" id="PF00924"/>
    </source>
</evidence>
<dbReference type="InterPro" id="IPR023408">
    <property type="entry name" value="MscS_beta-dom_sf"/>
</dbReference>
<evidence type="ECO:0000256" key="5">
    <source>
        <dbReference type="SAM" id="Phobius"/>
    </source>
</evidence>
<evidence type="ECO:0000313" key="8">
    <source>
        <dbReference type="Proteomes" id="UP000244093"/>
    </source>
</evidence>
<name>A0A2R7Y920_9CREN</name>
<protein>
    <submittedName>
        <fullName evidence="7">Small-conductance mechanosensitive channel-like protein</fullName>
    </submittedName>
</protein>
<gene>
    <name evidence="7" type="ORF">B7O98_00815</name>
</gene>
<feature type="transmembrane region" description="Helical" evidence="5">
    <location>
        <begin position="99"/>
        <end position="122"/>
    </location>
</feature>
<evidence type="ECO:0000256" key="3">
    <source>
        <dbReference type="ARBA" id="ARBA00022989"/>
    </source>
</evidence>
<sequence length="206" mass="21624">MTQVSQHESPAKEASKAMLKTIVVVVLYVAVAAVVQYIFTGLLPTFKIHVEEYSTYVQILLAIAFGYLIVSGIATFFYWTLRSKYEHATAAAVRNVVKIIGIGALVASIAGGVAGGAAGVALGGFLGMVVGFASQQVIGQALAGLFLLIARPFKIGDPVIIAGEDGIIEDVTTLFTIVVKADGNKVLIPNNTIIGGKIYLKPKTKA</sequence>
<dbReference type="PANTHER" id="PTHR30221:SF1">
    <property type="entry name" value="SMALL-CONDUCTANCE MECHANOSENSITIVE CHANNEL"/>
    <property type="match status" value="1"/>
</dbReference>
<keyword evidence="3 5" id="KW-1133">Transmembrane helix</keyword>
<dbReference type="GO" id="GO:0008381">
    <property type="term" value="F:mechanosensitive monoatomic ion channel activity"/>
    <property type="evidence" value="ECO:0007669"/>
    <property type="project" value="InterPro"/>
</dbReference>
<dbReference type="InterPro" id="IPR010920">
    <property type="entry name" value="LSM_dom_sf"/>
</dbReference>
<comment type="caution">
    <text evidence="7">The sequence shown here is derived from an EMBL/GenBank/DDBJ whole genome shotgun (WGS) entry which is preliminary data.</text>
</comment>
<reference evidence="7 8" key="1">
    <citation type="journal article" date="2018" name="Syst. Appl. Microbiol.">
        <title>A new symbiotic nanoarchaeote (Candidatus Nanoclepta minutus) and its host (Zestosphaera tikiterensis gen. nov., sp. nov.) from a New Zealand hot spring.</title>
        <authorList>
            <person name="St John E."/>
            <person name="Liu Y."/>
            <person name="Podar M."/>
            <person name="Stott M.B."/>
            <person name="Meneghin J."/>
            <person name="Chen Z."/>
            <person name="Lagutin K."/>
            <person name="Mitchell K."/>
            <person name="Reysenbach A.L."/>
        </authorList>
    </citation>
    <scope>NUCLEOTIDE SEQUENCE [LARGE SCALE GENOMIC DNA]</scope>
    <source>
        <strain evidence="7">NZ3</strain>
    </source>
</reference>